<dbReference type="Pfam" id="PF14678">
    <property type="entry name" value="FANCI_S4"/>
    <property type="match status" value="2"/>
</dbReference>
<evidence type="ECO:0000313" key="7">
    <source>
        <dbReference type="EMBL" id="KAF9154413.1"/>
    </source>
</evidence>
<feature type="compositionally biased region" description="Gly residues" evidence="1">
    <location>
        <begin position="1495"/>
        <end position="1512"/>
    </location>
</feature>
<feature type="compositionally biased region" description="Basic and acidic residues" evidence="1">
    <location>
        <begin position="62"/>
        <end position="83"/>
    </location>
</feature>
<protein>
    <recommendedName>
        <fullName evidence="9">Fanconi anemia group I protein</fullName>
    </recommendedName>
</protein>
<feature type="region of interest" description="Disordered" evidence="1">
    <location>
        <begin position="1586"/>
        <end position="1656"/>
    </location>
</feature>
<feature type="region of interest" description="Disordered" evidence="1">
    <location>
        <begin position="1282"/>
        <end position="1303"/>
    </location>
</feature>
<evidence type="ECO:0000259" key="5">
    <source>
        <dbReference type="Pfam" id="PF14679"/>
    </source>
</evidence>
<evidence type="ECO:0000259" key="4">
    <source>
        <dbReference type="Pfam" id="PF14678"/>
    </source>
</evidence>
<dbReference type="PANTHER" id="PTHR21818:SF0">
    <property type="entry name" value="FANCONI ANEMIA GROUP I PROTEIN"/>
    <property type="match status" value="1"/>
</dbReference>
<feature type="region of interest" description="Disordered" evidence="1">
    <location>
        <begin position="62"/>
        <end position="91"/>
    </location>
</feature>
<evidence type="ECO:0000256" key="1">
    <source>
        <dbReference type="SAM" id="MobiDB-lite"/>
    </source>
</evidence>
<organism evidence="7 8">
    <name type="scientific">Linnemannia schmuckeri</name>
    <dbReference type="NCBI Taxonomy" id="64567"/>
    <lineage>
        <taxon>Eukaryota</taxon>
        <taxon>Fungi</taxon>
        <taxon>Fungi incertae sedis</taxon>
        <taxon>Mucoromycota</taxon>
        <taxon>Mortierellomycotina</taxon>
        <taxon>Mortierellomycetes</taxon>
        <taxon>Mortierellales</taxon>
        <taxon>Mortierellaceae</taxon>
        <taxon>Linnemannia</taxon>
    </lineage>
</organism>
<dbReference type="SUPFAM" id="SSF48371">
    <property type="entry name" value="ARM repeat"/>
    <property type="match status" value="1"/>
</dbReference>
<feature type="domain" description="FANCI solenoid 2" evidence="3">
    <location>
        <begin position="390"/>
        <end position="550"/>
    </location>
</feature>
<dbReference type="GO" id="GO:0006281">
    <property type="term" value="P:DNA repair"/>
    <property type="evidence" value="ECO:0007669"/>
    <property type="project" value="InterPro"/>
</dbReference>
<feature type="region of interest" description="Disordered" evidence="1">
    <location>
        <begin position="1453"/>
        <end position="1518"/>
    </location>
</feature>
<keyword evidence="8" id="KW-1185">Reference proteome</keyword>
<dbReference type="InterPro" id="IPR026171">
    <property type="entry name" value="FANCI"/>
</dbReference>
<feature type="domain" description="FANCI solenoid 4" evidence="4">
    <location>
        <begin position="1228"/>
        <end position="1378"/>
    </location>
</feature>
<proteinExistence type="predicted"/>
<name>A0A9P5VE22_9FUNG</name>
<dbReference type="PANTHER" id="PTHR21818">
    <property type="entry name" value="BC025462 PROTEIN"/>
    <property type="match status" value="1"/>
</dbReference>
<dbReference type="OrthoDB" id="195089at2759"/>
<dbReference type="GO" id="GO:0070182">
    <property type="term" value="F:DNA polymerase binding"/>
    <property type="evidence" value="ECO:0007669"/>
    <property type="project" value="TreeGrafter"/>
</dbReference>
<feature type="domain" description="FANCI helical" evidence="5">
    <location>
        <begin position="298"/>
        <end position="365"/>
    </location>
</feature>
<dbReference type="Pfam" id="PF14676">
    <property type="entry name" value="FANCI_S2"/>
    <property type="match status" value="1"/>
</dbReference>
<feature type="region of interest" description="Disordered" evidence="1">
    <location>
        <begin position="1"/>
        <end position="46"/>
    </location>
</feature>
<evidence type="ECO:0000259" key="2">
    <source>
        <dbReference type="Pfam" id="PF14675"/>
    </source>
</evidence>
<dbReference type="InterPro" id="IPR029315">
    <property type="entry name" value="FANCI_S2"/>
</dbReference>
<comment type="caution">
    <text evidence="7">The sequence shown here is derived from an EMBL/GenBank/DDBJ whole genome shotgun (WGS) entry which is preliminary data.</text>
</comment>
<dbReference type="InterPro" id="IPR016024">
    <property type="entry name" value="ARM-type_fold"/>
</dbReference>
<evidence type="ECO:0000313" key="8">
    <source>
        <dbReference type="Proteomes" id="UP000748756"/>
    </source>
</evidence>
<dbReference type="InterPro" id="IPR029314">
    <property type="entry name" value="FANCI_S4"/>
</dbReference>
<feature type="region of interest" description="Disordered" evidence="1">
    <location>
        <begin position="1059"/>
        <end position="1088"/>
    </location>
</feature>
<dbReference type="Pfam" id="PF14680">
    <property type="entry name" value="FANCI_HD2"/>
    <property type="match status" value="1"/>
</dbReference>
<dbReference type="Proteomes" id="UP000748756">
    <property type="component" value="Unassembled WGS sequence"/>
</dbReference>
<evidence type="ECO:0000259" key="3">
    <source>
        <dbReference type="Pfam" id="PF14676"/>
    </source>
</evidence>
<dbReference type="Pfam" id="PF14675">
    <property type="entry name" value="FANCI_S1"/>
    <property type="match status" value="1"/>
</dbReference>
<dbReference type="InterPro" id="IPR029310">
    <property type="entry name" value="FANCI_HD1"/>
</dbReference>
<evidence type="ECO:0000259" key="6">
    <source>
        <dbReference type="Pfam" id="PF14680"/>
    </source>
</evidence>
<reference evidence="7" key="1">
    <citation type="journal article" date="2020" name="Fungal Divers.">
        <title>Resolving the Mortierellaceae phylogeny through synthesis of multi-gene phylogenetics and phylogenomics.</title>
        <authorList>
            <person name="Vandepol N."/>
            <person name="Liber J."/>
            <person name="Desiro A."/>
            <person name="Na H."/>
            <person name="Kennedy M."/>
            <person name="Barry K."/>
            <person name="Grigoriev I.V."/>
            <person name="Miller A.N."/>
            <person name="O'Donnell K."/>
            <person name="Stajich J.E."/>
            <person name="Bonito G."/>
        </authorList>
    </citation>
    <scope>NUCLEOTIDE SEQUENCE</scope>
    <source>
        <strain evidence="7">NRRL 6426</strain>
    </source>
</reference>
<dbReference type="InterPro" id="IPR029312">
    <property type="entry name" value="FANCI_HD2"/>
</dbReference>
<feature type="compositionally biased region" description="Polar residues" evidence="1">
    <location>
        <begin position="1074"/>
        <end position="1088"/>
    </location>
</feature>
<accession>A0A9P5VE22</accession>
<sequence>MDNLLKLHSQDPSGTALRDHLDEVDSGQDQQRAFGKKDSRSTGANTAQTVCSLSELSCESHQRKAKGQADDRKSSKDASHGDEETGGTSATQLEEVAGKLVNNLIDVGHSFDADALVQSIYTITEAVRNQRHPHRQLFALFSRLLLIAANFSTVLVPDSSEEISGHEFKGIILDRIFTAPWNHKSVLPLASALADVEMESQQLEMAIVKIMKQFKQVDAADIPILIHNLLSLSSKGHQQLVLRGTLEFFDRLNAGGSIADSLRSENTKGAAHLKFEQLSDIESNVILHFSYAVRQDQELGTELLKHMKNGKTAYLSSFSLACLLTMTRIHRFEDSVLDYLKSSILTVFKDQERMQKDSWVLEFEGMSPPPILDMFYDIIRKVPLGLEQLTPSIVQCGVHIMDYAAPPSPWKTSDTVKKHGPKSPNERACELGACILAETFRTQASARTEILDCIMSRIVTKSSNTVYFLDLLESITKDSPDALEEHLSRVKESLDYLSFLTPSTAVRLMAAVKDVAKQNRSFRDSLILILRKSLFSKSLESRQVALSGFLLLLKPSSMPRLSMRGGSSRNSSIQGQETDLFGYSLEILGTLRRCLGQQGEVRLSLYLGLMEIVEAVPQLNPVVFEILQAHFTHFYDPTFNRMAPLKLEECVGQARIGGEPTFIEPLQYLMSGVVRSLVGLEKFKRKAPHTQAISADDQLVEECIRDLNNILSGLERAGLEDFELDKTSDFSMASNIGARNNMYATLLNGCYEAAIEFVVLRQTPQGETSASNGKYVAHSHQSSSDRQFQATTLNAGCSDLILHLFGKMRKLHDIVKDKVVMQRGPLGEASALGLECVTKLVECMFAEPADGQEPDAESLRLKSNDEFLIYITTVIQALLTKLHTSADSLSDNDYDYCRRLTSVLVREFIVSERPDGPKAMAAGAKGKDKNKSWLMTGIEALTAGLMTVQRFYPIDPSTLGTTSESLHNHKIVAGFLAATLPQANGGHGRDQRAADVVAWTTSRTIRNDVDSLAAAYIQYLQELLVMFVNETIPLLKEAVGVLQVIQVLSQYLSRSRDLSSQGSQQGADKPEFSRANSALSTDSTSSGPSQLDLLVHWLVKLCRDQAVDDTTLTKALLSMMLQLEQECVTPQANADLLAVDGTQTDSGFNSKPSIGPVSLGFGRVTASSVVARCPETATRLRLAADILLTYGMNHGGPNLPSLRDLPDDIPQGEGVEEDIMQLFNLKKEIGVEARFSVVTIRTSGVVTDVLLQQVERSLEGLEWALGKLRFCGLAQAGSNRPCPKQSTNGSHAQLHESPSPHSEVHRLCLPGECKVTMGKRPFQEFEGEICWRVEACLWVLVRISQSCINQATSEHLIRVLQRCYKVLTALTKHYLKPAMVSSLNLFPAVSSSGPGLSLSSSKLKSKGGQSKASAGVIQLPHGFLRVTQVAGMELSVHLYTFLSYFQMLDEERRNRDHERQANGKKGKKGGGAKGNDKSKDLMDDDEGGVPKNNLGGVGASAGRGSGSGGGGAKSRQKAKILRESKLIPTLVYGVEQYERFVIQLSKKSKVHLTQFMRRSTARDFRIQIQRLGDLGLEDQYDEERQLQQLQQQEQEREREQIQQLQQQRRQHEGEGGDVDMEVDDDDGLAQEEDEGEEEQDDEEEEALHNRKRARRT</sequence>
<dbReference type="EMBL" id="JAAAUQ010000118">
    <property type="protein sequence ID" value="KAF9154413.1"/>
    <property type="molecule type" value="Genomic_DNA"/>
</dbReference>
<feature type="domain" description="FANCI solenoid 4" evidence="4">
    <location>
        <begin position="1513"/>
        <end position="1571"/>
    </location>
</feature>
<feature type="domain" description="FANCI solenoid 1" evidence="2">
    <location>
        <begin position="94"/>
        <end position="293"/>
    </location>
</feature>
<dbReference type="InterPro" id="IPR029308">
    <property type="entry name" value="FANCI_S1"/>
</dbReference>
<feature type="compositionally biased region" description="Acidic residues" evidence="1">
    <location>
        <begin position="1615"/>
        <end position="1645"/>
    </location>
</feature>
<feature type="domain" description="FANCI helical" evidence="6">
    <location>
        <begin position="582"/>
        <end position="762"/>
    </location>
</feature>
<gene>
    <name evidence="7" type="ORF">BG015_001036</name>
</gene>
<evidence type="ECO:0008006" key="9">
    <source>
        <dbReference type="Google" id="ProtNLM"/>
    </source>
</evidence>
<dbReference type="Pfam" id="PF14679">
    <property type="entry name" value="FANCI_HD1"/>
    <property type="match status" value="1"/>
</dbReference>